<evidence type="ECO:0000313" key="11">
    <source>
        <dbReference type="Proteomes" id="UP000663859"/>
    </source>
</evidence>
<dbReference type="GO" id="GO:0016491">
    <property type="term" value="F:oxidoreductase activity"/>
    <property type="evidence" value="ECO:0007669"/>
    <property type="project" value="UniProtKB-KW"/>
</dbReference>
<keyword evidence="6" id="KW-0862">Zinc</keyword>
<dbReference type="GO" id="GO:0005507">
    <property type="term" value="F:copper ion binding"/>
    <property type="evidence" value="ECO:0007669"/>
    <property type="project" value="TreeGrafter"/>
</dbReference>
<dbReference type="EMBL" id="CAJNOB010000034">
    <property type="protein sequence ID" value="CAF0700739.1"/>
    <property type="molecule type" value="Genomic_DNA"/>
</dbReference>
<dbReference type="GO" id="GO:0017061">
    <property type="term" value="F:S-methyl-5-thioadenosine phosphorylase activity"/>
    <property type="evidence" value="ECO:0007669"/>
    <property type="project" value="UniProtKB-EC"/>
</dbReference>
<dbReference type="PANTHER" id="PTHR30616">
    <property type="entry name" value="UNCHARACTERIZED PROTEIN YFIH"/>
    <property type="match status" value="1"/>
</dbReference>
<comment type="caution">
    <text evidence="10">The sequence shown here is derived from an EMBL/GenBank/DDBJ whole genome shotgun (WGS) entry which is preliminary data.</text>
</comment>
<keyword evidence="11" id="KW-1185">Reference proteome</keyword>
<dbReference type="PANTHER" id="PTHR30616:SF2">
    <property type="entry name" value="PURINE NUCLEOSIDE PHOSPHORYLASE LACC1"/>
    <property type="match status" value="1"/>
</dbReference>
<dbReference type="InterPro" id="IPR011324">
    <property type="entry name" value="Cytotoxic_necrot_fac-like_cat"/>
</dbReference>
<comment type="catalytic activity">
    <reaction evidence="9">
        <text>S-methyl-5'-thioadenosine + phosphate = 5-(methylsulfanyl)-alpha-D-ribose 1-phosphate + adenine</text>
        <dbReference type="Rhea" id="RHEA:11852"/>
        <dbReference type="ChEBI" id="CHEBI:16708"/>
        <dbReference type="ChEBI" id="CHEBI:17509"/>
        <dbReference type="ChEBI" id="CHEBI:43474"/>
        <dbReference type="ChEBI" id="CHEBI:58533"/>
        <dbReference type="EC" id="2.4.2.28"/>
    </reaction>
    <physiologicalReaction direction="left-to-right" evidence="9">
        <dbReference type="Rhea" id="RHEA:11853"/>
    </physiologicalReaction>
</comment>
<proteinExistence type="inferred from homology"/>
<evidence type="ECO:0000256" key="9">
    <source>
        <dbReference type="ARBA" id="ARBA00049893"/>
    </source>
</evidence>
<dbReference type="RefSeq" id="WP_236027883.1">
    <property type="nucleotide sequence ID" value="NZ_CAJNOB010000034.1"/>
</dbReference>
<comment type="catalytic activity">
    <reaction evidence="1">
        <text>inosine + phosphate = alpha-D-ribose 1-phosphate + hypoxanthine</text>
        <dbReference type="Rhea" id="RHEA:27646"/>
        <dbReference type="ChEBI" id="CHEBI:17368"/>
        <dbReference type="ChEBI" id="CHEBI:17596"/>
        <dbReference type="ChEBI" id="CHEBI:43474"/>
        <dbReference type="ChEBI" id="CHEBI:57720"/>
        <dbReference type="EC" id="2.4.2.1"/>
    </reaction>
    <physiologicalReaction direction="left-to-right" evidence="1">
        <dbReference type="Rhea" id="RHEA:27647"/>
    </physiologicalReaction>
</comment>
<dbReference type="InterPro" id="IPR003730">
    <property type="entry name" value="Cu_polyphenol_OxRdtase"/>
</dbReference>
<evidence type="ECO:0000256" key="8">
    <source>
        <dbReference type="ARBA" id="ARBA00048968"/>
    </source>
</evidence>
<evidence type="ECO:0000256" key="5">
    <source>
        <dbReference type="ARBA" id="ARBA00022801"/>
    </source>
</evidence>
<evidence type="ECO:0000256" key="7">
    <source>
        <dbReference type="ARBA" id="ARBA00047989"/>
    </source>
</evidence>
<evidence type="ECO:0000256" key="4">
    <source>
        <dbReference type="ARBA" id="ARBA00022723"/>
    </source>
</evidence>
<dbReference type="Pfam" id="PF02578">
    <property type="entry name" value="Cu-oxidase_4"/>
    <property type="match status" value="1"/>
</dbReference>
<dbReference type="EC" id="1.10.3.-" evidence="10"/>
<protein>
    <submittedName>
        <fullName evidence="10">Putative enzyme</fullName>
        <ecNumber evidence="10">1.10.3.-</ecNumber>
    </submittedName>
</protein>
<dbReference type="CDD" id="cd16833">
    <property type="entry name" value="YfiH"/>
    <property type="match status" value="1"/>
</dbReference>
<evidence type="ECO:0000256" key="3">
    <source>
        <dbReference type="ARBA" id="ARBA00022679"/>
    </source>
</evidence>
<dbReference type="AlphaFoldDB" id="A0A8J2FSB1"/>
<keyword evidence="3" id="KW-0808">Transferase</keyword>
<comment type="similarity">
    <text evidence="2">Belongs to the purine nucleoside phosphorylase YfiH/LACC1 family.</text>
</comment>
<evidence type="ECO:0000256" key="1">
    <source>
        <dbReference type="ARBA" id="ARBA00000553"/>
    </source>
</evidence>
<comment type="catalytic activity">
    <reaction evidence="7">
        <text>adenosine + H2O + H(+) = inosine + NH4(+)</text>
        <dbReference type="Rhea" id="RHEA:24408"/>
        <dbReference type="ChEBI" id="CHEBI:15377"/>
        <dbReference type="ChEBI" id="CHEBI:15378"/>
        <dbReference type="ChEBI" id="CHEBI:16335"/>
        <dbReference type="ChEBI" id="CHEBI:17596"/>
        <dbReference type="ChEBI" id="CHEBI:28938"/>
        <dbReference type="EC" id="3.5.4.4"/>
    </reaction>
    <physiologicalReaction direction="left-to-right" evidence="7">
        <dbReference type="Rhea" id="RHEA:24409"/>
    </physiologicalReaction>
</comment>
<accession>A0A8J2FSB1</accession>
<evidence type="ECO:0000256" key="6">
    <source>
        <dbReference type="ARBA" id="ARBA00022833"/>
    </source>
</evidence>
<dbReference type="Gene3D" id="3.60.140.10">
    <property type="entry name" value="CNF1/YfiH-like putative cysteine hydrolases"/>
    <property type="match status" value="2"/>
</dbReference>
<dbReference type="InterPro" id="IPR038371">
    <property type="entry name" value="Cu_polyphenol_OxRdtase_sf"/>
</dbReference>
<dbReference type="SUPFAM" id="SSF64438">
    <property type="entry name" value="CNF1/YfiH-like putative cysteine hydrolases"/>
    <property type="match status" value="1"/>
</dbReference>
<keyword evidence="10" id="KW-0560">Oxidoreductase</keyword>
<dbReference type="GO" id="GO:0016787">
    <property type="term" value="F:hydrolase activity"/>
    <property type="evidence" value="ECO:0007669"/>
    <property type="project" value="UniProtKB-KW"/>
</dbReference>
<keyword evidence="5" id="KW-0378">Hydrolase</keyword>
<gene>
    <name evidence="10" type="ORF">MPNT_40017</name>
</gene>
<keyword evidence="4" id="KW-0479">Metal-binding</keyword>
<sequence>MHTHFLRWERFPELDSPLIWHGFSLRAPLEPEVLRAVLTTELREKGIPVAAWVEAAQPHGNQVAVVRSPATRYFPGADGLLTALRRVLLAVRVADCAAVYLLDPVRKVIGLLHSGRKGTAWNIVGAAIAQMKRQWGCRPWDIRLQISPCIRPPYYEVDFAAEIQRQARRAGVVHVYDSGRCTAADPERYDSYRRDRGKTGRMYAFILLR</sequence>
<reference evidence="10" key="1">
    <citation type="submission" date="2021-02" db="EMBL/GenBank/DDBJ databases">
        <authorList>
            <person name="Cremers G."/>
            <person name="Picone N."/>
        </authorList>
    </citation>
    <scope>NUCLEOTIDE SEQUENCE</scope>
    <source>
        <strain evidence="10">PQ17</strain>
    </source>
</reference>
<organism evidence="10 11">
    <name type="scientific">Candidatus Methylacidithermus pantelleriae</name>
    <dbReference type="NCBI Taxonomy" id="2744239"/>
    <lineage>
        <taxon>Bacteria</taxon>
        <taxon>Pseudomonadati</taxon>
        <taxon>Verrucomicrobiota</taxon>
        <taxon>Methylacidiphilae</taxon>
        <taxon>Methylacidiphilales</taxon>
        <taxon>Methylacidiphilaceae</taxon>
        <taxon>Candidatus Methylacidithermus</taxon>
    </lineage>
</organism>
<name>A0A8J2FSB1_9BACT</name>
<evidence type="ECO:0000256" key="2">
    <source>
        <dbReference type="ARBA" id="ARBA00007353"/>
    </source>
</evidence>
<dbReference type="Proteomes" id="UP000663859">
    <property type="component" value="Unassembled WGS sequence"/>
</dbReference>
<comment type="catalytic activity">
    <reaction evidence="8">
        <text>adenosine + phosphate = alpha-D-ribose 1-phosphate + adenine</text>
        <dbReference type="Rhea" id="RHEA:27642"/>
        <dbReference type="ChEBI" id="CHEBI:16335"/>
        <dbReference type="ChEBI" id="CHEBI:16708"/>
        <dbReference type="ChEBI" id="CHEBI:43474"/>
        <dbReference type="ChEBI" id="CHEBI:57720"/>
        <dbReference type="EC" id="2.4.2.1"/>
    </reaction>
    <physiologicalReaction direction="left-to-right" evidence="8">
        <dbReference type="Rhea" id="RHEA:27643"/>
    </physiologicalReaction>
</comment>
<evidence type="ECO:0000313" key="10">
    <source>
        <dbReference type="EMBL" id="CAF0700739.1"/>
    </source>
</evidence>